<dbReference type="InterPro" id="IPR013750">
    <property type="entry name" value="GHMP_kinase_C_dom"/>
</dbReference>
<evidence type="ECO:0000256" key="7">
    <source>
        <dbReference type="HAMAP-Rule" id="MF_00384"/>
    </source>
</evidence>
<comment type="catalytic activity">
    <reaction evidence="7">
        <text>L-homoserine + ATP = O-phospho-L-homoserine + ADP + H(+)</text>
        <dbReference type="Rhea" id="RHEA:13985"/>
        <dbReference type="ChEBI" id="CHEBI:15378"/>
        <dbReference type="ChEBI" id="CHEBI:30616"/>
        <dbReference type="ChEBI" id="CHEBI:57476"/>
        <dbReference type="ChEBI" id="CHEBI:57590"/>
        <dbReference type="ChEBI" id="CHEBI:456216"/>
        <dbReference type="EC" id="2.7.1.39"/>
    </reaction>
</comment>
<dbReference type="EC" id="2.7.1.39" evidence="7 8"/>
<proteinExistence type="inferred from homology"/>
<keyword evidence="7" id="KW-0963">Cytoplasm</keyword>
<dbReference type="OrthoDB" id="9769912at2"/>
<dbReference type="KEGG" id="saqi:AXG55_07205"/>
<evidence type="ECO:0000256" key="6">
    <source>
        <dbReference type="ARBA" id="ARBA00022840"/>
    </source>
</evidence>
<gene>
    <name evidence="7" type="primary">thrB</name>
    <name evidence="11" type="ORF">AXG55_07205</name>
</gene>
<keyword evidence="5 7" id="KW-0418">Kinase</keyword>
<dbReference type="NCBIfam" id="TIGR00191">
    <property type="entry name" value="thrB"/>
    <property type="match status" value="1"/>
</dbReference>
<evidence type="ECO:0000313" key="12">
    <source>
        <dbReference type="Proteomes" id="UP000184731"/>
    </source>
</evidence>
<evidence type="ECO:0000256" key="8">
    <source>
        <dbReference type="NCBIfam" id="TIGR00191"/>
    </source>
</evidence>
<evidence type="ECO:0000256" key="2">
    <source>
        <dbReference type="ARBA" id="ARBA00022679"/>
    </source>
</evidence>
<evidence type="ECO:0000256" key="4">
    <source>
        <dbReference type="ARBA" id="ARBA00022741"/>
    </source>
</evidence>
<dbReference type="UniPathway" id="UPA00050">
    <property type="reaction ID" value="UER00064"/>
</dbReference>
<dbReference type="InterPro" id="IPR036554">
    <property type="entry name" value="GHMP_kinase_C_sf"/>
</dbReference>
<dbReference type="InterPro" id="IPR014721">
    <property type="entry name" value="Ribsml_uS5_D2-typ_fold_subgr"/>
</dbReference>
<dbReference type="HAMAP" id="MF_00384">
    <property type="entry name" value="Homoser_kinase"/>
    <property type="match status" value="1"/>
</dbReference>
<feature type="domain" description="GHMP kinase N-terminal" evidence="9">
    <location>
        <begin position="67"/>
        <end position="153"/>
    </location>
</feature>
<organism evidence="11 12">
    <name type="scientific">Silvanigrella aquatica</name>
    <dbReference type="NCBI Taxonomy" id="1915309"/>
    <lineage>
        <taxon>Bacteria</taxon>
        <taxon>Pseudomonadati</taxon>
        <taxon>Bdellovibrionota</taxon>
        <taxon>Oligoflexia</taxon>
        <taxon>Silvanigrellales</taxon>
        <taxon>Silvanigrellaceae</taxon>
        <taxon>Silvanigrella</taxon>
    </lineage>
</organism>
<keyword evidence="1 7" id="KW-0028">Amino-acid biosynthesis</keyword>
<evidence type="ECO:0000256" key="3">
    <source>
        <dbReference type="ARBA" id="ARBA00022697"/>
    </source>
</evidence>
<keyword evidence="12" id="KW-1185">Reference proteome</keyword>
<dbReference type="RefSeq" id="WP_148697445.1">
    <property type="nucleotide sequence ID" value="NZ_CP017834.1"/>
</dbReference>
<keyword evidence="2 7" id="KW-0808">Transferase</keyword>
<dbReference type="InterPro" id="IPR020568">
    <property type="entry name" value="Ribosomal_Su5_D2-typ_SF"/>
</dbReference>
<keyword evidence="3 7" id="KW-0791">Threonine biosynthesis</keyword>
<dbReference type="Pfam" id="PF00288">
    <property type="entry name" value="GHMP_kinases_N"/>
    <property type="match status" value="1"/>
</dbReference>
<dbReference type="SUPFAM" id="SSF54211">
    <property type="entry name" value="Ribosomal protein S5 domain 2-like"/>
    <property type="match status" value="1"/>
</dbReference>
<keyword evidence="4 7" id="KW-0547">Nucleotide-binding</keyword>
<dbReference type="SUPFAM" id="SSF55060">
    <property type="entry name" value="GHMP Kinase, C-terminal domain"/>
    <property type="match status" value="1"/>
</dbReference>
<dbReference type="Proteomes" id="UP000184731">
    <property type="component" value="Chromosome"/>
</dbReference>
<dbReference type="PANTHER" id="PTHR20861:SF1">
    <property type="entry name" value="HOMOSERINE KINASE"/>
    <property type="match status" value="1"/>
</dbReference>
<dbReference type="Pfam" id="PF08544">
    <property type="entry name" value="GHMP_kinases_C"/>
    <property type="match status" value="1"/>
</dbReference>
<reference evidence="11 12" key="1">
    <citation type="submission" date="2016-10" db="EMBL/GenBank/DDBJ databases">
        <title>Silvanigrella aquatica sp. nov., isolated from a freshwater lake located in the Black Forest, Germany, description of Silvanigrellaceae fam. nov., Silvanigrellales ord. nov., reclassification of the order Bdellovibrionales in the class Oligoflexia, reclassification of the families Bacteriovoracaceae and Halobacteriovoraceae in the new order Bacteriovoracales ord. nov., and reclassification of the family Pseudobacteriovoracaceae in the order Oligoflexiales.</title>
        <authorList>
            <person name="Hahn M.W."/>
            <person name="Schmidt J."/>
            <person name="Koll U."/>
            <person name="Rohde M."/>
            <person name="Verbag S."/>
            <person name="Pitt A."/>
            <person name="Nakai R."/>
            <person name="Naganuma T."/>
            <person name="Lang E."/>
        </authorList>
    </citation>
    <scope>NUCLEOTIDE SEQUENCE [LARGE SCALE GENOMIC DNA]</scope>
    <source>
        <strain evidence="11 12">MWH-Nonnen-W8red</strain>
    </source>
</reference>
<protein>
    <recommendedName>
        <fullName evidence="7 8">Homoserine kinase</fullName>
        <shortName evidence="7">HK</shortName>
        <shortName evidence="7">HSK</shortName>
        <ecNumber evidence="7 8">2.7.1.39</ecNumber>
    </recommendedName>
</protein>
<evidence type="ECO:0000256" key="5">
    <source>
        <dbReference type="ARBA" id="ARBA00022777"/>
    </source>
</evidence>
<comment type="similarity">
    <text evidence="7">Belongs to the GHMP kinase family. Homoserine kinase subfamily.</text>
</comment>
<sequence>MIKYNLKSVTAFAPATCANIAVGFDILGFAIDSVGDFVTLTKREDQKIIIEQIEGINNLPYDILKNTASVVIKKLCDDLQLNTGFNIRLKKGIALGSGMGGSSASSVAALVALNQFLLNPLTLNELAYYALFGEEIACGQRHADNIVPCLFGGMQLILSSNPIENILLPAPNIFCVLIHPHLRLDTKDARDILSKEISLKQHIQQSANLAGFITGIYKKDSNLLKKYTQDIIIEPQRAKLVPGFYKVKDVALQSGAIVASFSGSGPSLFALSDTKNNAEIIADKMQQEFMKYNIHSDFWITGLNSKGAHVTEIYEG</sequence>
<dbReference type="GO" id="GO:0005737">
    <property type="term" value="C:cytoplasm"/>
    <property type="evidence" value="ECO:0007669"/>
    <property type="project" value="UniProtKB-SubCell"/>
</dbReference>
<dbReference type="InterPro" id="IPR006204">
    <property type="entry name" value="GHMP_kinase_N_dom"/>
</dbReference>
<dbReference type="InterPro" id="IPR000870">
    <property type="entry name" value="Homoserine_kinase"/>
</dbReference>
<dbReference type="PANTHER" id="PTHR20861">
    <property type="entry name" value="HOMOSERINE/4-DIPHOSPHOCYTIDYL-2-C-METHYL-D-ERYTHRITOL KINASE"/>
    <property type="match status" value="1"/>
</dbReference>
<evidence type="ECO:0000259" key="10">
    <source>
        <dbReference type="Pfam" id="PF08544"/>
    </source>
</evidence>
<dbReference type="PRINTS" id="PR00958">
    <property type="entry name" value="HOMSERKINASE"/>
</dbReference>
<dbReference type="NCBIfam" id="NF002288">
    <property type="entry name" value="PRK01212.1-4"/>
    <property type="match status" value="1"/>
</dbReference>
<dbReference type="GO" id="GO:0009088">
    <property type="term" value="P:threonine biosynthetic process"/>
    <property type="evidence" value="ECO:0007669"/>
    <property type="project" value="UniProtKB-UniRule"/>
</dbReference>
<dbReference type="AlphaFoldDB" id="A0A1L4D0G9"/>
<dbReference type="Gene3D" id="3.30.70.890">
    <property type="entry name" value="GHMP kinase, C-terminal domain"/>
    <property type="match status" value="1"/>
</dbReference>
<dbReference type="GO" id="GO:0005524">
    <property type="term" value="F:ATP binding"/>
    <property type="evidence" value="ECO:0007669"/>
    <property type="project" value="UniProtKB-UniRule"/>
</dbReference>
<feature type="domain" description="GHMP kinase C-terminal" evidence="10">
    <location>
        <begin position="215"/>
        <end position="289"/>
    </location>
</feature>
<accession>A0A1L4D0G9</accession>
<evidence type="ECO:0000259" key="9">
    <source>
        <dbReference type="Pfam" id="PF00288"/>
    </source>
</evidence>
<dbReference type="EMBL" id="CP017834">
    <property type="protein sequence ID" value="APJ03703.1"/>
    <property type="molecule type" value="Genomic_DNA"/>
</dbReference>
<comment type="pathway">
    <text evidence="7">Amino-acid biosynthesis; L-threonine biosynthesis; L-threonine from L-aspartate: step 4/5.</text>
</comment>
<dbReference type="GO" id="GO:0004413">
    <property type="term" value="F:homoserine kinase activity"/>
    <property type="evidence" value="ECO:0007669"/>
    <property type="project" value="UniProtKB-UniRule"/>
</dbReference>
<evidence type="ECO:0000256" key="1">
    <source>
        <dbReference type="ARBA" id="ARBA00022605"/>
    </source>
</evidence>
<dbReference type="STRING" id="1915309.AXG55_07205"/>
<comment type="function">
    <text evidence="7">Catalyzes the ATP-dependent phosphorylation of L-homoserine to L-homoserine phosphate.</text>
</comment>
<evidence type="ECO:0000313" key="11">
    <source>
        <dbReference type="EMBL" id="APJ03703.1"/>
    </source>
</evidence>
<feature type="binding site" evidence="7">
    <location>
        <begin position="94"/>
        <end position="104"/>
    </location>
    <ligand>
        <name>ATP</name>
        <dbReference type="ChEBI" id="CHEBI:30616"/>
    </ligand>
</feature>
<comment type="subcellular location">
    <subcellularLocation>
        <location evidence="7">Cytoplasm</location>
    </subcellularLocation>
</comment>
<keyword evidence="6 7" id="KW-0067">ATP-binding</keyword>
<dbReference type="PIRSF" id="PIRSF000676">
    <property type="entry name" value="Homoser_kin"/>
    <property type="match status" value="1"/>
</dbReference>
<dbReference type="Gene3D" id="3.30.230.10">
    <property type="match status" value="1"/>
</dbReference>
<name>A0A1L4D0G9_9BACT</name>